<dbReference type="GO" id="GO:0016020">
    <property type="term" value="C:membrane"/>
    <property type="evidence" value="ECO:0007669"/>
    <property type="project" value="UniProtKB-SubCell"/>
</dbReference>
<dbReference type="GO" id="GO:0005783">
    <property type="term" value="C:endoplasmic reticulum"/>
    <property type="evidence" value="ECO:0007669"/>
    <property type="project" value="TreeGrafter"/>
</dbReference>
<feature type="chain" id="PRO_5040363612" description="Calcineurin-like phosphoesterase domain-containing protein" evidence="7">
    <location>
        <begin position="23"/>
        <end position="524"/>
    </location>
</feature>
<gene>
    <name evidence="9" type="ORF">NA57DRAFT_14648</name>
</gene>
<dbReference type="PANTHER" id="PTHR13315:SF4">
    <property type="entry name" value="METALLOPHOSPHOESTERASE, ISOFORM E"/>
    <property type="match status" value="1"/>
</dbReference>
<organism evidence="9 10">
    <name type="scientific">Rhizodiscina lignyota</name>
    <dbReference type="NCBI Taxonomy" id="1504668"/>
    <lineage>
        <taxon>Eukaryota</taxon>
        <taxon>Fungi</taxon>
        <taxon>Dikarya</taxon>
        <taxon>Ascomycota</taxon>
        <taxon>Pezizomycotina</taxon>
        <taxon>Dothideomycetes</taxon>
        <taxon>Pleosporomycetidae</taxon>
        <taxon>Aulographales</taxon>
        <taxon>Rhizodiscinaceae</taxon>
        <taxon>Rhizodiscina</taxon>
    </lineage>
</organism>
<reference evidence="9" key="1">
    <citation type="journal article" date="2020" name="Stud. Mycol.">
        <title>101 Dothideomycetes genomes: a test case for predicting lifestyles and emergence of pathogens.</title>
        <authorList>
            <person name="Haridas S."/>
            <person name="Albert R."/>
            <person name="Binder M."/>
            <person name="Bloem J."/>
            <person name="Labutti K."/>
            <person name="Salamov A."/>
            <person name="Andreopoulos B."/>
            <person name="Baker S."/>
            <person name="Barry K."/>
            <person name="Bills G."/>
            <person name="Bluhm B."/>
            <person name="Cannon C."/>
            <person name="Castanera R."/>
            <person name="Culley D."/>
            <person name="Daum C."/>
            <person name="Ezra D."/>
            <person name="Gonzalez J."/>
            <person name="Henrissat B."/>
            <person name="Kuo A."/>
            <person name="Liang C."/>
            <person name="Lipzen A."/>
            <person name="Lutzoni F."/>
            <person name="Magnuson J."/>
            <person name="Mondo S."/>
            <person name="Nolan M."/>
            <person name="Ohm R."/>
            <person name="Pangilinan J."/>
            <person name="Park H.-J."/>
            <person name="Ramirez L."/>
            <person name="Alfaro M."/>
            <person name="Sun H."/>
            <person name="Tritt A."/>
            <person name="Yoshinaga Y."/>
            <person name="Zwiers L.-H."/>
            <person name="Turgeon B."/>
            <person name="Goodwin S."/>
            <person name="Spatafora J."/>
            <person name="Crous P."/>
            <person name="Grigoriev I."/>
        </authorList>
    </citation>
    <scope>NUCLEOTIDE SEQUENCE</scope>
    <source>
        <strain evidence="9">CBS 133067</strain>
    </source>
</reference>
<comment type="subcellular location">
    <subcellularLocation>
        <location evidence="1">Membrane</location>
        <topology evidence="1">Multi-pass membrane protein</topology>
    </subcellularLocation>
</comment>
<evidence type="ECO:0000259" key="8">
    <source>
        <dbReference type="Pfam" id="PF00149"/>
    </source>
</evidence>
<evidence type="ECO:0000256" key="7">
    <source>
        <dbReference type="SAM" id="SignalP"/>
    </source>
</evidence>
<keyword evidence="3 6" id="KW-1133">Transmembrane helix</keyword>
<accession>A0A9P4IAU7</accession>
<evidence type="ECO:0000256" key="2">
    <source>
        <dbReference type="ARBA" id="ARBA00022692"/>
    </source>
</evidence>
<feature type="non-terminal residue" evidence="9">
    <location>
        <position position="1"/>
    </location>
</feature>
<name>A0A9P4IAU7_9PEZI</name>
<keyword evidence="4 6" id="KW-0472">Membrane</keyword>
<dbReference type="InterPro" id="IPR033308">
    <property type="entry name" value="PGAP5/Cdc1/Ted1"/>
</dbReference>
<dbReference type="InterPro" id="IPR004843">
    <property type="entry name" value="Calcineurin-like_PHP"/>
</dbReference>
<feature type="signal peptide" evidence="7">
    <location>
        <begin position="1"/>
        <end position="22"/>
    </location>
</feature>
<keyword evidence="10" id="KW-1185">Reference proteome</keyword>
<sequence>LRNLYTAANALAVLWLFVLNWGERSVYDKSIAKCNWQFENWASLSSTCGAIPEDARPHRIMFVADPQLVDPHTYPGRPWPLSTLTVKYTDLYLSRVFRKSMHELEPQTTIFLGDLFDGGREWGTADSESPEEQWHKYGGQFWLKEYNRFGNIFFKPWAEWQAKLDESQGEHKLLASLPGNHDLGFAAGIQKPVRKRFNAYFGDGNRIDIIGNHTIVSLDTVSLSAFETDAPEDIWKPTVEFLEDNRRARRRLISRQMKLLHGENGFTKYEHGVLESEELAEARLPHPSNDVSDLPLILLSHVPLYRDPGTPCGPLRERWPPTPPPDGEKEPLIKDDRNAISVSYGYQYQNVLTAAVTKKIINSIGIVQYAFSGDDHDYCDVTHRGYSGPGGGVREITVKSLSWAMGVRKPGFVQVSLWNPVDVHGKSISHEHNPTLQSNLCLLPDQLSIFIRYGLLFGFTLMILTIRAAMIMLHPSMSTLVGASDSPLLPTVRSDEKSDPPPTNGHLDVPSDTSTNSSTLSNSG</sequence>
<dbReference type="PANTHER" id="PTHR13315">
    <property type="entry name" value="METALLO PHOSPHOESTERASE RELATED"/>
    <property type="match status" value="1"/>
</dbReference>
<dbReference type="GO" id="GO:0016787">
    <property type="term" value="F:hydrolase activity"/>
    <property type="evidence" value="ECO:0007669"/>
    <property type="project" value="InterPro"/>
</dbReference>
<evidence type="ECO:0000256" key="5">
    <source>
        <dbReference type="SAM" id="MobiDB-lite"/>
    </source>
</evidence>
<dbReference type="GO" id="GO:0006506">
    <property type="term" value="P:GPI anchor biosynthetic process"/>
    <property type="evidence" value="ECO:0007669"/>
    <property type="project" value="InterPro"/>
</dbReference>
<dbReference type="EMBL" id="ML978129">
    <property type="protein sequence ID" value="KAF2096648.1"/>
    <property type="molecule type" value="Genomic_DNA"/>
</dbReference>
<feature type="domain" description="Calcineurin-like phosphoesterase" evidence="8">
    <location>
        <begin position="59"/>
        <end position="305"/>
    </location>
</feature>
<dbReference type="AlphaFoldDB" id="A0A9P4IAU7"/>
<evidence type="ECO:0000256" key="4">
    <source>
        <dbReference type="ARBA" id="ARBA00023136"/>
    </source>
</evidence>
<keyword evidence="2 6" id="KW-0812">Transmembrane</keyword>
<feature type="transmembrane region" description="Helical" evidence="6">
    <location>
        <begin position="450"/>
        <end position="470"/>
    </location>
</feature>
<feature type="compositionally biased region" description="Low complexity" evidence="5">
    <location>
        <begin position="511"/>
        <end position="524"/>
    </location>
</feature>
<dbReference type="InterPro" id="IPR029052">
    <property type="entry name" value="Metallo-depent_PP-like"/>
</dbReference>
<evidence type="ECO:0000313" key="10">
    <source>
        <dbReference type="Proteomes" id="UP000799772"/>
    </source>
</evidence>
<evidence type="ECO:0000256" key="3">
    <source>
        <dbReference type="ARBA" id="ARBA00022989"/>
    </source>
</evidence>
<dbReference type="Pfam" id="PF00149">
    <property type="entry name" value="Metallophos"/>
    <property type="match status" value="1"/>
</dbReference>
<feature type="region of interest" description="Disordered" evidence="5">
    <location>
        <begin position="311"/>
        <end position="330"/>
    </location>
</feature>
<protein>
    <recommendedName>
        <fullName evidence="8">Calcineurin-like phosphoesterase domain-containing protein</fullName>
    </recommendedName>
</protein>
<dbReference type="SUPFAM" id="SSF56300">
    <property type="entry name" value="Metallo-dependent phosphatases"/>
    <property type="match status" value="1"/>
</dbReference>
<feature type="non-terminal residue" evidence="9">
    <location>
        <position position="524"/>
    </location>
</feature>
<comment type="caution">
    <text evidence="9">The sequence shown here is derived from an EMBL/GenBank/DDBJ whole genome shotgun (WGS) entry which is preliminary data.</text>
</comment>
<proteinExistence type="predicted"/>
<dbReference type="OrthoDB" id="5977743at2759"/>
<evidence type="ECO:0000313" key="9">
    <source>
        <dbReference type="EMBL" id="KAF2096648.1"/>
    </source>
</evidence>
<evidence type="ECO:0000256" key="1">
    <source>
        <dbReference type="ARBA" id="ARBA00004141"/>
    </source>
</evidence>
<feature type="region of interest" description="Disordered" evidence="5">
    <location>
        <begin position="488"/>
        <end position="524"/>
    </location>
</feature>
<keyword evidence="7" id="KW-0732">Signal</keyword>
<evidence type="ECO:0000256" key="6">
    <source>
        <dbReference type="SAM" id="Phobius"/>
    </source>
</evidence>
<dbReference type="Proteomes" id="UP000799772">
    <property type="component" value="Unassembled WGS sequence"/>
</dbReference>